<evidence type="ECO:0000313" key="3">
    <source>
        <dbReference type="Proteomes" id="UP001143362"/>
    </source>
</evidence>
<name>A0ABT3TJ20_9GAMM</name>
<dbReference type="EMBL" id="SHNN01000003">
    <property type="protein sequence ID" value="MCX2982313.1"/>
    <property type="molecule type" value="Genomic_DNA"/>
</dbReference>
<feature type="compositionally biased region" description="Basic and acidic residues" evidence="1">
    <location>
        <begin position="51"/>
        <end position="60"/>
    </location>
</feature>
<protein>
    <submittedName>
        <fullName evidence="2">Uncharacterized protein</fullName>
    </submittedName>
</protein>
<reference evidence="2" key="1">
    <citation type="submission" date="2019-02" db="EMBL/GenBank/DDBJ databases">
        <authorList>
            <person name="Li S.-H."/>
        </authorList>
    </citation>
    <scope>NUCLEOTIDE SEQUENCE</scope>
    <source>
        <strain evidence="2">IMCC14734</strain>
    </source>
</reference>
<dbReference type="Proteomes" id="UP001143362">
    <property type="component" value="Unassembled WGS sequence"/>
</dbReference>
<comment type="caution">
    <text evidence="2">The sequence shown here is derived from an EMBL/GenBank/DDBJ whole genome shotgun (WGS) entry which is preliminary data.</text>
</comment>
<evidence type="ECO:0000313" key="2">
    <source>
        <dbReference type="EMBL" id="MCX2982313.1"/>
    </source>
</evidence>
<proteinExistence type="predicted"/>
<accession>A0ABT3TJ20</accession>
<organism evidence="2 3">
    <name type="scientific">Candidatus Litorirhabdus singularis</name>
    <dbReference type="NCBI Taxonomy" id="2518993"/>
    <lineage>
        <taxon>Bacteria</taxon>
        <taxon>Pseudomonadati</taxon>
        <taxon>Pseudomonadota</taxon>
        <taxon>Gammaproteobacteria</taxon>
        <taxon>Cellvibrionales</taxon>
        <taxon>Halieaceae</taxon>
        <taxon>Candidatus Litorirhabdus</taxon>
    </lineage>
</organism>
<keyword evidence="3" id="KW-1185">Reference proteome</keyword>
<evidence type="ECO:0000256" key="1">
    <source>
        <dbReference type="SAM" id="MobiDB-lite"/>
    </source>
</evidence>
<gene>
    <name evidence="2" type="ORF">EYC98_15730</name>
</gene>
<sequence length="60" mass="6429">MKTQAQDKATFAEVFGSIKFAGKTSTTSSRPWPKRGFAVSQSTHMGGTSSEESKSVRSSN</sequence>
<feature type="compositionally biased region" description="Polar residues" evidence="1">
    <location>
        <begin position="39"/>
        <end position="48"/>
    </location>
</feature>
<dbReference type="RefSeq" id="WP_279246338.1">
    <property type="nucleotide sequence ID" value="NZ_SHNN01000003.1"/>
</dbReference>
<feature type="region of interest" description="Disordered" evidence="1">
    <location>
        <begin position="22"/>
        <end position="60"/>
    </location>
</feature>